<dbReference type="InterPro" id="IPR001347">
    <property type="entry name" value="SIS_dom"/>
</dbReference>
<evidence type="ECO:0000256" key="2">
    <source>
        <dbReference type="ARBA" id="ARBA00023277"/>
    </source>
</evidence>
<organism evidence="4 5">
    <name type="scientific">Cohaesibacter marisflavi</name>
    <dbReference type="NCBI Taxonomy" id="655353"/>
    <lineage>
        <taxon>Bacteria</taxon>
        <taxon>Pseudomonadati</taxon>
        <taxon>Pseudomonadota</taxon>
        <taxon>Alphaproteobacteria</taxon>
        <taxon>Hyphomicrobiales</taxon>
        <taxon>Cohaesibacteraceae</taxon>
    </lineage>
</organism>
<dbReference type="Proteomes" id="UP000199236">
    <property type="component" value="Unassembled WGS sequence"/>
</dbReference>
<dbReference type="InterPro" id="IPR046348">
    <property type="entry name" value="SIS_dom_sf"/>
</dbReference>
<dbReference type="Gene3D" id="1.10.8.1080">
    <property type="match status" value="1"/>
</dbReference>
<dbReference type="EMBL" id="FOVR01000016">
    <property type="protein sequence ID" value="SFO93816.1"/>
    <property type="molecule type" value="Genomic_DNA"/>
</dbReference>
<sequence>MVSMTEKLHADAVGLDARAPLEVAALLVESQVEAATVVADVLPDLCVGADHMAASLASGGSLIYAAAGSSALMMLADALELGGTFGIEAGAVRVLMAGGIPTNFQMPGDTEDETDSLSIALADIGASDTLVAVSASGSTPYTLEAARIAKQKGARIIAIAHNPNTPLLALGDCSILLQTAPEVISGSTRMGAATAQKIAMNTLSTLMAIQLGHVHDGMMVNLKADNLKLKKRASQIVQVIADVPVEQAENAMSLASGNVKLASLIAAGNLCVEEAQALLDKAKGNLRGALGRLAKPDQIQE</sequence>
<dbReference type="AlphaFoldDB" id="A0A1I5LAC0"/>
<evidence type="ECO:0000313" key="5">
    <source>
        <dbReference type="Proteomes" id="UP000199236"/>
    </source>
</evidence>
<dbReference type="InterPro" id="IPR040190">
    <property type="entry name" value="MURQ/GCKR"/>
</dbReference>
<dbReference type="Pfam" id="PF13580">
    <property type="entry name" value="SIS_2"/>
    <property type="match status" value="1"/>
</dbReference>
<dbReference type="Gene3D" id="3.40.50.10490">
    <property type="entry name" value="Glucose-6-phosphate isomerase like protein, domain 1"/>
    <property type="match status" value="1"/>
</dbReference>
<evidence type="ECO:0000313" key="4">
    <source>
        <dbReference type="EMBL" id="SFO93816.1"/>
    </source>
</evidence>
<proteinExistence type="predicted"/>
<dbReference type="GO" id="GO:0016835">
    <property type="term" value="F:carbon-oxygen lyase activity"/>
    <property type="evidence" value="ECO:0007669"/>
    <property type="project" value="InterPro"/>
</dbReference>
<name>A0A1I5LAC0_9HYPH</name>
<protein>
    <submittedName>
        <fullName evidence="4">N-acetylmuramic acid 6-phosphate etherase</fullName>
    </submittedName>
</protein>
<dbReference type="PANTHER" id="PTHR10088:SF4">
    <property type="entry name" value="GLUCOKINASE REGULATORY PROTEIN"/>
    <property type="match status" value="1"/>
</dbReference>
<reference evidence="4 5" key="1">
    <citation type="submission" date="2016-10" db="EMBL/GenBank/DDBJ databases">
        <authorList>
            <person name="de Groot N.N."/>
        </authorList>
    </citation>
    <scope>NUCLEOTIDE SEQUENCE [LARGE SCALE GENOMIC DNA]</scope>
    <source>
        <strain evidence="4 5">CGMCC 1.9157</strain>
    </source>
</reference>
<dbReference type="CDD" id="cd05007">
    <property type="entry name" value="SIS_Etherase"/>
    <property type="match status" value="1"/>
</dbReference>
<keyword evidence="2" id="KW-0119">Carbohydrate metabolism</keyword>
<dbReference type="GO" id="GO:0046348">
    <property type="term" value="P:amino sugar catabolic process"/>
    <property type="evidence" value="ECO:0007669"/>
    <property type="project" value="InterPro"/>
</dbReference>
<dbReference type="GO" id="GO:0009254">
    <property type="term" value="P:peptidoglycan turnover"/>
    <property type="evidence" value="ECO:0007669"/>
    <property type="project" value="TreeGrafter"/>
</dbReference>
<dbReference type="InterPro" id="IPR005488">
    <property type="entry name" value="Etherase_MurQ"/>
</dbReference>
<dbReference type="GO" id="GO:0016803">
    <property type="term" value="F:ether hydrolase activity"/>
    <property type="evidence" value="ECO:0007669"/>
    <property type="project" value="TreeGrafter"/>
</dbReference>
<evidence type="ECO:0000256" key="1">
    <source>
        <dbReference type="ARBA" id="ARBA00023239"/>
    </source>
</evidence>
<keyword evidence="1" id="KW-0456">Lyase</keyword>
<gene>
    <name evidence="4" type="ORF">SAMN04488056_11642</name>
</gene>
<dbReference type="PANTHER" id="PTHR10088">
    <property type="entry name" value="GLUCOKINASE REGULATORY PROTEIN"/>
    <property type="match status" value="1"/>
</dbReference>
<dbReference type="STRING" id="655353.SAMN04488056_11642"/>
<evidence type="ECO:0000259" key="3">
    <source>
        <dbReference type="PROSITE" id="PS51464"/>
    </source>
</evidence>
<dbReference type="NCBIfam" id="NF003915">
    <property type="entry name" value="PRK05441.1"/>
    <property type="match status" value="1"/>
</dbReference>
<dbReference type="GO" id="GO:0097367">
    <property type="term" value="F:carbohydrate derivative binding"/>
    <property type="evidence" value="ECO:0007669"/>
    <property type="project" value="InterPro"/>
</dbReference>
<dbReference type="SUPFAM" id="SSF53697">
    <property type="entry name" value="SIS domain"/>
    <property type="match status" value="1"/>
</dbReference>
<feature type="domain" description="SIS" evidence="3">
    <location>
        <begin position="52"/>
        <end position="213"/>
    </location>
</feature>
<dbReference type="PROSITE" id="PS51464">
    <property type="entry name" value="SIS"/>
    <property type="match status" value="1"/>
</dbReference>
<accession>A0A1I5LAC0</accession>
<keyword evidence="5" id="KW-1185">Reference proteome</keyword>